<feature type="region of interest" description="Disordered" evidence="1">
    <location>
        <begin position="35"/>
        <end position="71"/>
    </location>
</feature>
<accession>A0ABS7SNI8</accession>
<gene>
    <name evidence="3" type="ORF">I4X03_009455</name>
</gene>
<organism evidence="3 4">
    <name type="scientific">Massilia soli</name>
    <dbReference type="NCBI Taxonomy" id="2792854"/>
    <lineage>
        <taxon>Bacteria</taxon>
        <taxon>Pseudomonadati</taxon>
        <taxon>Pseudomonadota</taxon>
        <taxon>Betaproteobacteria</taxon>
        <taxon>Burkholderiales</taxon>
        <taxon>Oxalobacteraceae</taxon>
        <taxon>Telluria group</taxon>
        <taxon>Massilia</taxon>
    </lineage>
</organism>
<evidence type="ECO:0000313" key="3">
    <source>
        <dbReference type="EMBL" id="MBZ2207484.1"/>
    </source>
</evidence>
<evidence type="ECO:0000256" key="1">
    <source>
        <dbReference type="SAM" id="MobiDB-lite"/>
    </source>
</evidence>
<comment type="caution">
    <text evidence="3">The sequence shown here is derived from an EMBL/GenBank/DDBJ whole genome shotgun (WGS) entry which is preliminary data.</text>
</comment>
<feature type="domain" description="Kazal-like" evidence="2">
    <location>
        <begin position="5"/>
        <end position="40"/>
    </location>
</feature>
<dbReference type="EMBL" id="JAFBIL020000003">
    <property type="protein sequence ID" value="MBZ2207484.1"/>
    <property type="molecule type" value="Genomic_DNA"/>
</dbReference>
<evidence type="ECO:0000313" key="4">
    <source>
        <dbReference type="Proteomes" id="UP000809349"/>
    </source>
</evidence>
<reference evidence="3 4" key="2">
    <citation type="submission" date="2021-08" db="EMBL/GenBank/DDBJ databases">
        <title>Massilia sp. R798.</title>
        <authorList>
            <person name="Baek J.H."/>
            <person name="Jung H.S."/>
            <person name="Kim K.R."/>
            <person name="Jeon C.O."/>
        </authorList>
    </citation>
    <scope>NUCLEOTIDE SEQUENCE [LARGE SCALE GENOMIC DNA]</scope>
    <source>
        <strain evidence="3 4">R798</strain>
    </source>
</reference>
<dbReference type="InterPro" id="IPR002350">
    <property type="entry name" value="Kazal_dom"/>
</dbReference>
<name>A0ABS7SNI8_9BURK</name>
<keyword evidence="4" id="KW-1185">Reference proteome</keyword>
<dbReference type="Pfam" id="PF07648">
    <property type="entry name" value="Kazal_2"/>
    <property type="match status" value="1"/>
</dbReference>
<evidence type="ECO:0000259" key="2">
    <source>
        <dbReference type="Pfam" id="PF07648"/>
    </source>
</evidence>
<dbReference type="Proteomes" id="UP000809349">
    <property type="component" value="Unassembled WGS sequence"/>
</dbReference>
<reference evidence="3 4" key="1">
    <citation type="submission" date="2021-01" db="EMBL/GenBank/DDBJ databases">
        <authorList>
            <person name="Ruan W."/>
            <person name="Khan S.A."/>
            <person name="Jeon C.O."/>
        </authorList>
    </citation>
    <scope>NUCLEOTIDE SEQUENCE [LARGE SCALE GENOMIC DNA]</scope>
    <source>
        <strain evidence="3 4">R798</strain>
    </source>
</reference>
<proteinExistence type="predicted"/>
<protein>
    <recommendedName>
        <fullName evidence="2">Kazal-like domain-containing protein</fullName>
    </recommendedName>
</protein>
<sequence>MPLAKFCPHTRWGWPACGSRDQYHSRSNCSLRFANSKESSRRDGSSPPNSCAQVAAEVHPAWATSPASRIR</sequence>